<gene>
    <name evidence="2" type="ORF">Pcinc_033615</name>
</gene>
<dbReference type="EMBL" id="JAWQEG010004765">
    <property type="protein sequence ID" value="KAK3860323.1"/>
    <property type="molecule type" value="Genomic_DNA"/>
</dbReference>
<comment type="caution">
    <text evidence="2">The sequence shown here is derived from an EMBL/GenBank/DDBJ whole genome shotgun (WGS) entry which is preliminary data.</text>
</comment>
<organism evidence="2 3">
    <name type="scientific">Petrolisthes cinctipes</name>
    <name type="common">Flat porcelain crab</name>
    <dbReference type="NCBI Taxonomy" id="88211"/>
    <lineage>
        <taxon>Eukaryota</taxon>
        <taxon>Metazoa</taxon>
        <taxon>Ecdysozoa</taxon>
        <taxon>Arthropoda</taxon>
        <taxon>Crustacea</taxon>
        <taxon>Multicrustacea</taxon>
        <taxon>Malacostraca</taxon>
        <taxon>Eumalacostraca</taxon>
        <taxon>Eucarida</taxon>
        <taxon>Decapoda</taxon>
        <taxon>Pleocyemata</taxon>
        <taxon>Anomura</taxon>
        <taxon>Galatheoidea</taxon>
        <taxon>Porcellanidae</taxon>
        <taxon>Petrolisthes</taxon>
    </lineage>
</organism>
<keyword evidence="3" id="KW-1185">Reference proteome</keyword>
<dbReference type="AlphaFoldDB" id="A0AAE1ERX5"/>
<reference evidence="2" key="1">
    <citation type="submission" date="2023-10" db="EMBL/GenBank/DDBJ databases">
        <title>Genome assemblies of two species of porcelain crab, Petrolisthes cinctipes and Petrolisthes manimaculis (Anomura: Porcellanidae).</title>
        <authorList>
            <person name="Angst P."/>
        </authorList>
    </citation>
    <scope>NUCLEOTIDE SEQUENCE</scope>
    <source>
        <strain evidence="2">PB745_01</strain>
        <tissue evidence="2">Gill</tissue>
    </source>
</reference>
<feature type="region of interest" description="Disordered" evidence="1">
    <location>
        <begin position="1"/>
        <end position="23"/>
    </location>
</feature>
<proteinExistence type="predicted"/>
<evidence type="ECO:0000313" key="2">
    <source>
        <dbReference type="EMBL" id="KAK3860323.1"/>
    </source>
</evidence>
<sequence>MVGQEAASFFHQHRKSRVPSRVSNPPSFHLLFTPAAHEGVAAEVGEDEQPEAWFWFDDARLPPSVVPPRPAQSQPVRPFLLQQAYFRARQDRLRQQKGIEDDVETVCFCSFPPKSSPPPPGGA</sequence>
<evidence type="ECO:0000256" key="1">
    <source>
        <dbReference type="SAM" id="MobiDB-lite"/>
    </source>
</evidence>
<protein>
    <submittedName>
        <fullName evidence="2">Uncharacterized protein</fullName>
    </submittedName>
</protein>
<name>A0AAE1ERX5_PETCI</name>
<evidence type="ECO:0000313" key="3">
    <source>
        <dbReference type="Proteomes" id="UP001286313"/>
    </source>
</evidence>
<dbReference type="Proteomes" id="UP001286313">
    <property type="component" value="Unassembled WGS sequence"/>
</dbReference>
<accession>A0AAE1ERX5</accession>